<keyword evidence="1" id="KW-0479">Metal-binding</keyword>
<dbReference type="InterPro" id="IPR032589">
    <property type="entry name" value="DUF4910"/>
</dbReference>
<keyword evidence="6" id="KW-1185">Reference proteome</keyword>
<name>A0A6N1VM81_9HYPH</name>
<dbReference type="AlphaFoldDB" id="A0A6N1VM81"/>
<dbReference type="Pfam" id="PF16221">
    <property type="entry name" value="HTH_47"/>
    <property type="match status" value="1"/>
</dbReference>
<evidence type="ECO:0000259" key="2">
    <source>
        <dbReference type="Pfam" id="PF09940"/>
    </source>
</evidence>
<dbReference type="InterPro" id="IPR032622">
    <property type="entry name" value="UCP01524_HTH"/>
</dbReference>
<feature type="domain" description="DUF2172" evidence="2">
    <location>
        <begin position="62"/>
        <end position="152"/>
    </location>
</feature>
<dbReference type="GO" id="GO:0046872">
    <property type="term" value="F:metal ion binding"/>
    <property type="evidence" value="ECO:0007669"/>
    <property type="project" value="UniProtKB-KW"/>
</dbReference>
<protein>
    <submittedName>
        <fullName evidence="5">DUF4910 domain-containing protein</fullName>
    </submittedName>
</protein>
<dbReference type="InterPro" id="IPR032610">
    <property type="entry name" value="DUF2172"/>
</dbReference>
<evidence type="ECO:0000313" key="5">
    <source>
        <dbReference type="EMBL" id="QKV20542.1"/>
    </source>
</evidence>
<proteinExistence type="predicted"/>
<dbReference type="KEGG" id="orm:HTY61_05460"/>
<accession>A0A6N1VM81</accession>
<reference evidence="5 6" key="1">
    <citation type="submission" date="2020-06" db="EMBL/GenBank/DDBJ databases">
        <title>Oricola thermophila sp. nov. isolated from a tidal sediments.</title>
        <authorList>
            <person name="Kwon K.K."/>
            <person name="Yang S.-H."/>
            <person name="Park M.-J."/>
        </authorList>
    </citation>
    <scope>NUCLEOTIDE SEQUENCE [LARGE SCALE GENOMIC DNA]</scope>
    <source>
        <strain evidence="5 6">MEBiC13590</strain>
    </source>
</reference>
<evidence type="ECO:0000259" key="3">
    <source>
        <dbReference type="Pfam" id="PF16221"/>
    </source>
</evidence>
<dbReference type="Gene3D" id="3.50.30.90">
    <property type="match status" value="1"/>
</dbReference>
<feature type="binding site" evidence="1">
    <location>
        <position position="317"/>
    </location>
    <ligand>
        <name>Zn(2+)</name>
        <dbReference type="ChEBI" id="CHEBI:29105"/>
    </ligand>
</feature>
<organism evidence="5 6">
    <name type="scientific">Oricola thermophila</name>
    <dbReference type="NCBI Taxonomy" id="2742145"/>
    <lineage>
        <taxon>Bacteria</taxon>
        <taxon>Pseudomonadati</taxon>
        <taxon>Pseudomonadota</taxon>
        <taxon>Alphaproteobacteria</taxon>
        <taxon>Hyphomicrobiales</taxon>
        <taxon>Ahrensiaceae</taxon>
        <taxon>Oricola</taxon>
    </lineage>
</organism>
<dbReference type="Gene3D" id="1.10.10.10">
    <property type="entry name" value="Winged helix-like DNA-binding domain superfamily/Winged helix DNA-binding domain"/>
    <property type="match status" value="1"/>
</dbReference>
<dbReference type="InterPro" id="IPR012353">
    <property type="entry name" value="UCP015244"/>
</dbReference>
<dbReference type="PIRSF" id="PIRSF015244">
    <property type="entry name" value="UCP015244"/>
    <property type="match status" value="1"/>
</dbReference>
<dbReference type="Pfam" id="PF16254">
    <property type="entry name" value="DUF4910"/>
    <property type="match status" value="1"/>
</dbReference>
<comment type="cofactor">
    <cofactor evidence="1">
        <name>Zn(2+)</name>
        <dbReference type="ChEBI" id="CHEBI:29105"/>
    </cofactor>
    <text evidence="1">Binds 1 zinc ion per subunit.</text>
</comment>
<dbReference type="Proteomes" id="UP000509367">
    <property type="component" value="Chromosome"/>
</dbReference>
<feature type="binding site" evidence="1">
    <location>
        <position position="182"/>
    </location>
    <ligand>
        <name>Zn(2+)</name>
        <dbReference type="ChEBI" id="CHEBI:29105"/>
    </ligand>
</feature>
<sequence length="425" mass="47077">MIAEGDLGGACYALAAEIYPLCRSITGNGVRQTLDILARHIPLERVEVPTGTPMFDWTAPREWNIRDAWVKDPSGRKVIDFKASNLHVLNYSVPVHKKVSLAELKEHCFTLPDQPDLIPYRTSYHAERWGFCLSHRALSALPEGTYEVFIDSDLSDGSLTYGEYLHEGQSGREFLLSAHICHPSLANDNCSGLALLTLLARTLRSRKTRYSYRFLFAPGTVGALAWLSANEDRLAIDHGLVVSCVGDSGGPTYKSSRRGDAFIDRAMRHVLEHSGLDPVLLDFSPYGYDERQYCSPGFDLPVGLFQRSAFGTFPEYHTSADNLDFIAPEHLRTSFDIIMKVIEIVEADYTPVNLSPKGEPQLGRRGLYSSIGGDSGGVTSVMPLLWVLNLADGKHTLLDMAERSGMPFGELLRAAQLLREADLLT</sequence>
<dbReference type="Pfam" id="PF09940">
    <property type="entry name" value="DUF2172"/>
    <property type="match status" value="1"/>
</dbReference>
<dbReference type="EMBL" id="CP054836">
    <property type="protein sequence ID" value="QKV20542.1"/>
    <property type="molecule type" value="Genomic_DNA"/>
</dbReference>
<gene>
    <name evidence="5" type="ORF">HTY61_05460</name>
</gene>
<evidence type="ECO:0000256" key="1">
    <source>
        <dbReference type="PIRSR" id="PIRSR015244-50"/>
    </source>
</evidence>
<keyword evidence="1" id="KW-0862">Zinc</keyword>
<feature type="binding site" evidence="1">
    <location>
        <position position="188"/>
    </location>
    <ligand>
        <name>Zn(2+)</name>
        <dbReference type="ChEBI" id="CHEBI:29105"/>
    </ligand>
</feature>
<dbReference type="Gene3D" id="3.40.630.10">
    <property type="entry name" value="Zn peptidases"/>
    <property type="match status" value="1"/>
</dbReference>
<dbReference type="SUPFAM" id="SSF53187">
    <property type="entry name" value="Zn-dependent exopeptidases"/>
    <property type="match status" value="1"/>
</dbReference>
<dbReference type="InterPro" id="IPR036388">
    <property type="entry name" value="WH-like_DNA-bd_sf"/>
</dbReference>
<evidence type="ECO:0000313" key="6">
    <source>
        <dbReference type="Proteomes" id="UP000509367"/>
    </source>
</evidence>
<feature type="domain" description="UCP01524 winged helix-turn-helix" evidence="3">
    <location>
        <begin position="351"/>
        <end position="424"/>
    </location>
</feature>
<feature type="domain" description="DUF4910" evidence="4">
    <location>
        <begin position="12"/>
        <end position="348"/>
    </location>
</feature>
<evidence type="ECO:0000259" key="4">
    <source>
        <dbReference type="Pfam" id="PF16254"/>
    </source>
</evidence>